<dbReference type="STRING" id="983506.L8X3D2"/>
<dbReference type="OrthoDB" id="498204at2759"/>
<reference evidence="1 2" key="1">
    <citation type="journal article" date="2013" name="Nat. Commun.">
        <title>The evolution and pathogenic mechanisms of the rice sheath blight pathogen.</title>
        <authorList>
            <person name="Zheng A."/>
            <person name="Lin R."/>
            <person name="Xu L."/>
            <person name="Qin P."/>
            <person name="Tang C."/>
            <person name="Ai P."/>
            <person name="Zhang D."/>
            <person name="Liu Y."/>
            <person name="Sun Z."/>
            <person name="Feng H."/>
            <person name="Wang Y."/>
            <person name="Chen Y."/>
            <person name="Liang X."/>
            <person name="Fu R."/>
            <person name="Li Q."/>
            <person name="Zhang J."/>
            <person name="Yu X."/>
            <person name="Xie Z."/>
            <person name="Ding L."/>
            <person name="Guan P."/>
            <person name="Tang J."/>
            <person name="Liang Y."/>
            <person name="Wang S."/>
            <person name="Deng Q."/>
            <person name="Li S."/>
            <person name="Zhu J."/>
            <person name="Wang L."/>
            <person name="Liu H."/>
            <person name="Li P."/>
        </authorList>
    </citation>
    <scope>NUCLEOTIDE SEQUENCE [LARGE SCALE GENOMIC DNA]</scope>
    <source>
        <strain evidence="2">AG-1 IA</strain>
    </source>
</reference>
<dbReference type="HOGENOM" id="CLU_1571698_0_0_1"/>
<name>L8X3D2_THACA</name>
<organism evidence="1 2">
    <name type="scientific">Thanatephorus cucumeris (strain AG1-IA)</name>
    <name type="common">Rice sheath blight fungus</name>
    <name type="synonym">Rhizoctonia solani</name>
    <dbReference type="NCBI Taxonomy" id="983506"/>
    <lineage>
        <taxon>Eukaryota</taxon>
        <taxon>Fungi</taxon>
        <taxon>Dikarya</taxon>
        <taxon>Basidiomycota</taxon>
        <taxon>Agaricomycotina</taxon>
        <taxon>Agaricomycetes</taxon>
        <taxon>Cantharellales</taxon>
        <taxon>Ceratobasidiaceae</taxon>
        <taxon>Rhizoctonia</taxon>
        <taxon>Rhizoctonia solani AG-1</taxon>
    </lineage>
</organism>
<protein>
    <submittedName>
        <fullName evidence="1">DAO domain-containing protein</fullName>
    </submittedName>
</protein>
<dbReference type="Proteomes" id="UP000011668">
    <property type="component" value="Unassembled WGS sequence"/>
</dbReference>
<dbReference type="AlphaFoldDB" id="L8X3D2"/>
<evidence type="ECO:0000313" key="2">
    <source>
        <dbReference type="Proteomes" id="UP000011668"/>
    </source>
</evidence>
<evidence type="ECO:0000313" key="1">
    <source>
        <dbReference type="EMBL" id="ELU44776.1"/>
    </source>
</evidence>
<dbReference type="EMBL" id="AFRT01000276">
    <property type="protein sequence ID" value="ELU44776.1"/>
    <property type="molecule type" value="Genomic_DNA"/>
</dbReference>
<comment type="caution">
    <text evidence="1">The sequence shown here is derived from an EMBL/GenBank/DDBJ whole genome shotgun (WGS) entry which is preliminary data.</text>
</comment>
<proteinExistence type="predicted"/>
<gene>
    <name evidence="1" type="ORF">AG1IA_01205</name>
</gene>
<accession>L8X3D2</accession>
<sequence length="170" mass="18490">MLFTELTFGGRSREPEVYPRLDGTVYLCGAGGEDEAIALPERADQVKPVPAAIQRLKEAAAFVSPDTFGDAEVVAEQCCFRPNSQTGLPVIGKVREGFVASGWHLDTVSGEFRMVLGLGNAWYVPHKPDSKANHTQVAASSGRTHPWPSHICQHLPAQPMNKLTLLKIVQ</sequence>
<keyword evidence="2" id="KW-1185">Reference proteome</keyword>